<sequence length="42" mass="4893">MRQSLFQMLALRGECTCSSPRDAALSWISRTTLRVRWRSSFS</sequence>
<dbReference type="AlphaFoldDB" id="A0A0E9PFT5"/>
<dbReference type="EMBL" id="GBXM01105101">
    <property type="protein sequence ID" value="JAH03476.1"/>
    <property type="molecule type" value="Transcribed_RNA"/>
</dbReference>
<name>A0A0E9PFT5_ANGAN</name>
<accession>A0A0E9PFT5</accession>
<organism evidence="1">
    <name type="scientific">Anguilla anguilla</name>
    <name type="common">European freshwater eel</name>
    <name type="synonym">Muraena anguilla</name>
    <dbReference type="NCBI Taxonomy" id="7936"/>
    <lineage>
        <taxon>Eukaryota</taxon>
        <taxon>Metazoa</taxon>
        <taxon>Chordata</taxon>
        <taxon>Craniata</taxon>
        <taxon>Vertebrata</taxon>
        <taxon>Euteleostomi</taxon>
        <taxon>Actinopterygii</taxon>
        <taxon>Neopterygii</taxon>
        <taxon>Teleostei</taxon>
        <taxon>Anguilliformes</taxon>
        <taxon>Anguillidae</taxon>
        <taxon>Anguilla</taxon>
    </lineage>
</organism>
<evidence type="ECO:0000313" key="1">
    <source>
        <dbReference type="EMBL" id="JAH03476.1"/>
    </source>
</evidence>
<reference evidence="1" key="2">
    <citation type="journal article" date="2015" name="Fish Shellfish Immunol.">
        <title>Early steps in the European eel (Anguilla anguilla)-Vibrio vulnificus interaction in the gills: Role of the RtxA13 toxin.</title>
        <authorList>
            <person name="Callol A."/>
            <person name="Pajuelo D."/>
            <person name="Ebbesson L."/>
            <person name="Teles M."/>
            <person name="MacKenzie S."/>
            <person name="Amaro C."/>
        </authorList>
    </citation>
    <scope>NUCLEOTIDE SEQUENCE</scope>
</reference>
<proteinExistence type="predicted"/>
<protein>
    <submittedName>
        <fullName evidence="1">Uncharacterized protein</fullName>
    </submittedName>
</protein>
<reference evidence="1" key="1">
    <citation type="submission" date="2014-11" db="EMBL/GenBank/DDBJ databases">
        <authorList>
            <person name="Amaro Gonzalez C."/>
        </authorList>
    </citation>
    <scope>NUCLEOTIDE SEQUENCE</scope>
</reference>